<feature type="region of interest" description="Disordered" evidence="1">
    <location>
        <begin position="47"/>
        <end position="79"/>
    </location>
</feature>
<reference evidence="2 3" key="1">
    <citation type="submission" date="2023-07" db="EMBL/GenBank/DDBJ databases">
        <title>Description of novel actinomycetes strains, isolated from tidal flat sediment.</title>
        <authorList>
            <person name="Lu C."/>
        </authorList>
    </citation>
    <scope>NUCLEOTIDE SEQUENCE [LARGE SCALE GENOMIC DNA]</scope>
    <source>
        <strain evidence="2 3">SYSU T00b441</strain>
    </source>
</reference>
<evidence type="ECO:0000313" key="3">
    <source>
        <dbReference type="Proteomes" id="UP001232536"/>
    </source>
</evidence>
<keyword evidence="3" id="KW-1185">Reference proteome</keyword>
<evidence type="ECO:0000256" key="1">
    <source>
        <dbReference type="SAM" id="MobiDB-lite"/>
    </source>
</evidence>
<sequence length="79" mass="7858">MRALTSALTAGLGLIALQAIVSRGGSGRVGQAFAGLQSVINRALDPTVPAVPDRRTTTSTPTVTPSSFTGPSLPAPVSA</sequence>
<evidence type="ECO:0008006" key="4">
    <source>
        <dbReference type="Google" id="ProtNLM"/>
    </source>
</evidence>
<dbReference type="EMBL" id="JAUQYP010000001">
    <property type="protein sequence ID" value="MDO8107146.1"/>
    <property type="molecule type" value="Genomic_DNA"/>
</dbReference>
<proteinExistence type="predicted"/>
<protein>
    <recommendedName>
        <fullName evidence="4">DUF4244 domain-containing protein</fullName>
    </recommendedName>
</protein>
<dbReference type="RefSeq" id="WP_304600780.1">
    <property type="nucleotide sequence ID" value="NZ_JAUQYP010000001.1"/>
</dbReference>
<evidence type="ECO:0000313" key="2">
    <source>
        <dbReference type="EMBL" id="MDO8107146.1"/>
    </source>
</evidence>
<organism evidence="2 3">
    <name type="scientific">Actinotalea lenta</name>
    <dbReference type="NCBI Taxonomy" id="3064654"/>
    <lineage>
        <taxon>Bacteria</taxon>
        <taxon>Bacillati</taxon>
        <taxon>Actinomycetota</taxon>
        <taxon>Actinomycetes</taxon>
        <taxon>Micrococcales</taxon>
        <taxon>Cellulomonadaceae</taxon>
        <taxon>Actinotalea</taxon>
    </lineage>
</organism>
<gene>
    <name evidence="2" type="ORF">Q6348_08045</name>
</gene>
<feature type="compositionally biased region" description="Low complexity" evidence="1">
    <location>
        <begin position="57"/>
        <end position="72"/>
    </location>
</feature>
<name>A0ABT9D8D9_9CELL</name>
<dbReference type="Proteomes" id="UP001232536">
    <property type="component" value="Unassembled WGS sequence"/>
</dbReference>
<comment type="caution">
    <text evidence="2">The sequence shown here is derived from an EMBL/GenBank/DDBJ whole genome shotgun (WGS) entry which is preliminary data.</text>
</comment>
<accession>A0ABT9D8D9</accession>